<evidence type="ECO:0000313" key="2">
    <source>
        <dbReference type="EMBL" id="MDM7886995.1"/>
    </source>
</evidence>
<keyword evidence="3" id="KW-1185">Reference proteome</keyword>
<name>A0ABT7TBQ7_9MICO</name>
<dbReference type="EMBL" id="JAUCMM010000001">
    <property type="protein sequence ID" value="MDM7886995.1"/>
    <property type="molecule type" value="Genomic_DNA"/>
</dbReference>
<feature type="region of interest" description="Disordered" evidence="1">
    <location>
        <begin position="48"/>
        <end position="72"/>
    </location>
</feature>
<sequence>MSDADLQYVAFPTVEVRAMPDGSIAALREPLPGHEQYIDVVPHVDAEDPRVQRRSVRRDPGLPPSTEPAPRTPEELLLLALTEFNRNGCATDLRALHRMTRIDHGLDGPRARAMALRSVEIGIRRGLLTSGMFVRSGPELAFVEPERSLADRVATVRGRYVSAPEAGESDDDLADSVWLMNTTEGERYARTHGAEAGQTGRASETEPTETAGAPAVVVRSSGEAWDNRHHALLADNVFEELRNGWLSWEQGIEDAALRKVAWGVAAEIVYAFDVTWSPNWVPKGHPHRWQDDEGWHARCNDCLAESRAEAEEAVAWDWFATHRAVAHGDTAPAFRPSPPPIEVPLPGDE</sequence>
<protein>
    <submittedName>
        <fullName evidence="2">Uncharacterized protein</fullName>
    </submittedName>
</protein>
<organism evidence="2 3">
    <name type="scientific">Curtobacterium subtropicum</name>
    <dbReference type="NCBI Taxonomy" id="3055138"/>
    <lineage>
        <taxon>Bacteria</taxon>
        <taxon>Bacillati</taxon>
        <taxon>Actinomycetota</taxon>
        <taxon>Actinomycetes</taxon>
        <taxon>Micrococcales</taxon>
        <taxon>Microbacteriaceae</taxon>
        <taxon>Curtobacterium</taxon>
    </lineage>
</organism>
<dbReference type="RefSeq" id="WP_289468771.1">
    <property type="nucleotide sequence ID" value="NZ_JAUCMM010000001.1"/>
</dbReference>
<feature type="compositionally biased region" description="Pro residues" evidence="1">
    <location>
        <begin position="61"/>
        <end position="71"/>
    </location>
</feature>
<feature type="region of interest" description="Disordered" evidence="1">
    <location>
        <begin position="330"/>
        <end position="349"/>
    </location>
</feature>
<reference evidence="2 3" key="1">
    <citation type="submission" date="2023-06" db="EMBL/GenBank/DDBJ databases">
        <authorList>
            <person name="Feng G."/>
            <person name="Li J."/>
            <person name="Zhu H."/>
        </authorList>
    </citation>
    <scope>NUCLEOTIDE SEQUENCE [LARGE SCALE GENOMIC DNA]</scope>
    <source>
        <strain evidence="2 3">RHCJP20</strain>
    </source>
</reference>
<evidence type="ECO:0000313" key="3">
    <source>
        <dbReference type="Proteomes" id="UP001235720"/>
    </source>
</evidence>
<comment type="caution">
    <text evidence="2">The sequence shown here is derived from an EMBL/GenBank/DDBJ whole genome shotgun (WGS) entry which is preliminary data.</text>
</comment>
<feature type="region of interest" description="Disordered" evidence="1">
    <location>
        <begin position="191"/>
        <end position="211"/>
    </location>
</feature>
<accession>A0ABT7TBQ7</accession>
<evidence type="ECO:0000256" key="1">
    <source>
        <dbReference type="SAM" id="MobiDB-lite"/>
    </source>
</evidence>
<dbReference type="Proteomes" id="UP001235720">
    <property type="component" value="Unassembled WGS sequence"/>
</dbReference>
<proteinExistence type="predicted"/>
<gene>
    <name evidence="2" type="ORF">QUG98_00880</name>
</gene>